<comment type="caution">
    <text evidence="3">The sequence shown here is derived from an EMBL/GenBank/DDBJ whole genome shotgun (WGS) entry which is preliminary data.</text>
</comment>
<accession>A0AAW2YVF6</accession>
<dbReference type="PANTHER" id="PTHR46128">
    <property type="entry name" value="MITOCHONDRIAL GROUP I INTRON SPLICING FACTOR CCM1"/>
    <property type="match status" value="1"/>
</dbReference>
<dbReference type="PANTHER" id="PTHR46128:SF329">
    <property type="entry name" value="MITOCHONDRIAL GROUP I INTRON SPLICING FACTOR DMR1"/>
    <property type="match status" value="1"/>
</dbReference>
<evidence type="ECO:0000313" key="4">
    <source>
        <dbReference type="Proteomes" id="UP001431209"/>
    </source>
</evidence>
<sequence length="331" mass="38515">MPEKNKNTYQILVHGYLDLSMFDAAEEVIQEMQKNNIEVTNKIYNDFVLYRYKEDIDVGDETFLKLVTTTSYRPNTQTLTKIIDQCLIAGRFVRAEQLFMEYHFIKFPKHTYETFLIEYLQRSNLTQIKNVLKRSSEFTDNPKLLSNILDLFGKDDDIHGALALFLERSPFVTNIDRCVPSIVKILLKDEGRNDSRIGPLLGDLIYLVVQNPHTTNEQITTLFQSLLKYDRFTNLLDVIMMLSPDLRLSLCNPSLLGISERISKFESLLKSTELTEEQIRALNVIILRTTTSNFKHANKIYELMVKYNIPVDKMFIEGVRPHKLSELQNTK</sequence>
<evidence type="ECO:0000313" key="3">
    <source>
        <dbReference type="EMBL" id="KAL0481105.1"/>
    </source>
</evidence>
<dbReference type="Pfam" id="PF01535">
    <property type="entry name" value="PPR"/>
    <property type="match status" value="1"/>
</dbReference>
<gene>
    <name evidence="3" type="ORF">AKO1_012867</name>
</gene>
<dbReference type="InterPro" id="IPR011990">
    <property type="entry name" value="TPR-like_helical_dom_sf"/>
</dbReference>
<comment type="similarity">
    <text evidence="1">Belongs to the PPR family. P subfamily.</text>
</comment>
<evidence type="ECO:0000256" key="2">
    <source>
        <dbReference type="PROSITE-ProRule" id="PRU00708"/>
    </source>
</evidence>
<feature type="repeat" description="PPR" evidence="2">
    <location>
        <begin position="5"/>
        <end position="39"/>
    </location>
</feature>
<name>A0AAW2YVF6_9EUKA</name>
<keyword evidence="4" id="KW-1185">Reference proteome</keyword>
<dbReference type="EMBL" id="JAOPGA020000732">
    <property type="protein sequence ID" value="KAL0481105.1"/>
    <property type="molecule type" value="Genomic_DNA"/>
</dbReference>
<dbReference type="NCBIfam" id="TIGR00756">
    <property type="entry name" value="PPR"/>
    <property type="match status" value="1"/>
</dbReference>
<reference evidence="3 4" key="1">
    <citation type="submission" date="2024-03" db="EMBL/GenBank/DDBJ databases">
        <title>The Acrasis kona genome and developmental transcriptomes reveal deep origins of eukaryotic multicellular pathways.</title>
        <authorList>
            <person name="Sheikh S."/>
            <person name="Fu C.-J."/>
            <person name="Brown M.W."/>
            <person name="Baldauf S.L."/>
        </authorList>
    </citation>
    <scope>NUCLEOTIDE SEQUENCE [LARGE SCALE GENOMIC DNA]</scope>
    <source>
        <strain evidence="3 4">ATCC MYA-3509</strain>
    </source>
</reference>
<dbReference type="Proteomes" id="UP001431209">
    <property type="component" value="Unassembled WGS sequence"/>
</dbReference>
<evidence type="ECO:0008006" key="5">
    <source>
        <dbReference type="Google" id="ProtNLM"/>
    </source>
</evidence>
<evidence type="ECO:0000256" key="1">
    <source>
        <dbReference type="ARBA" id="ARBA00007626"/>
    </source>
</evidence>
<protein>
    <recommendedName>
        <fullName evidence="5">Pentatricopeptide repeat-containing protein</fullName>
    </recommendedName>
</protein>
<dbReference type="InterPro" id="IPR050872">
    <property type="entry name" value="PPR_P_subfamily"/>
</dbReference>
<dbReference type="PROSITE" id="PS51375">
    <property type="entry name" value="PPR"/>
    <property type="match status" value="1"/>
</dbReference>
<dbReference type="AlphaFoldDB" id="A0AAW2YVF6"/>
<dbReference type="InterPro" id="IPR002885">
    <property type="entry name" value="PPR_rpt"/>
</dbReference>
<organism evidence="3 4">
    <name type="scientific">Acrasis kona</name>
    <dbReference type="NCBI Taxonomy" id="1008807"/>
    <lineage>
        <taxon>Eukaryota</taxon>
        <taxon>Discoba</taxon>
        <taxon>Heterolobosea</taxon>
        <taxon>Tetramitia</taxon>
        <taxon>Eutetramitia</taxon>
        <taxon>Acrasidae</taxon>
        <taxon>Acrasis</taxon>
    </lineage>
</organism>
<proteinExistence type="inferred from homology"/>
<dbReference type="Gene3D" id="1.25.40.10">
    <property type="entry name" value="Tetratricopeptide repeat domain"/>
    <property type="match status" value="1"/>
</dbReference>